<name>A0A819YZ42_9BILA</name>
<dbReference type="EMBL" id="CAJOAX010016153">
    <property type="protein sequence ID" value="CAF4161933.1"/>
    <property type="molecule type" value="Genomic_DNA"/>
</dbReference>
<feature type="non-terminal residue" evidence="1">
    <location>
        <position position="115"/>
    </location>
</feature>
<organism evidence="1 2">
    <name type="scientific">Rotaria sordida</name>
    <dbReference type="NCBI Taxonomy" id="392033"/>
    <lineage>
        <taxon>Eukaryota</taxon>
        <taxon>Metazoa</taxon>
        <taxon>Spiralia</taxon>
        <taxon>Gnathifera</taxon>
        <taxon>Rotifera</taxon>
        <taxon>Eurotatoria</taxon>
        <taxon>Bdelloidea</taxon>
        <taxon>Philodinida</taxon>
        <taxon>Philodinidae</taxon>
        <taxon>Rotaria</taxon>
    </lineage>
</organism>
<dbReference type="AlphaFoldDB" id="A0A819YZ42"/>
<comment type="caution">
    <text evidence="1">The sequence shown here is derived from an EMBL/GenBank/DDBJ whole genome shotgun (WGS) entry which is preliminary data.</text>
</comment>
<reference evidence="1" key="1">
    <citation type="submission" date="2021-02" db="EMBL/GenBank/DDBJ databases">
        <authorList>
            <person name="Nowell W R."/>
        </authorList>
    </citation>
    <scope>NUCLEOTIDE SEQUENCE</scope>
</reference>
<dbReference type="Gene3D" id="2.160.10.10">
    <property type="entry name" value="Hexapeptide repeat proteins"/>
    <property type="match status" value="1"/>
</dbReference>
<dbReference type="InterPro" id="IPR011004">
    <property type="entry name" value="Trimer_LpxA-like_sf"/>
</dbReference>
<gene>
    <name evidence="1" type="ORF">OTI717_LOCUS36756</name>
</gene>
<evidence type="ECO:0000313" key="2">
    <source>
        <dbReference type="Proteomes" id="UP000663823"/>
    </source>
</evidence>
<proteinExistence type="predicted"/>
<sequence>MNLVQIEPGITVNGSVLFIPFTVTTDGQCKVNRIRLGSNSQLGNHCTIQPGANIGERTLVGTMTRIDEETRTTIDDDDSLGRVVLGIPARLMPFQRDAPISVSTNKLASHIYYDL</sequence>
<dbReference type="Proteomes" id="UP000663823">
    <property type="component" value="Unassembled WGS sequence"/>
</dbReference>
<evidence type="ECO:0000313" key="1">
    <source>
        <dbReference type="EMBL" id="CAF4161933.1"/>
    </source>
</evidence>
<dbReference type="SUPFAM" id="SSF51161">
    <property type="entry name" value="Trimeric LpxA-like enzymes"/>
    <property type="match status" value="1"/>
</dbReference>
<accession>A0A819YZ42</accession>
<protein>
    <recommendedName>
        <fullName evidence="3">Dynactin subunit 6</fullName>
    </recommendedName>
</protein>
<evidence type="ECO:0008006" key="3">
    <source>
        <dbReference type="Google" id="ProtNLM"/>
    </source>
</evidence>